<dbReference type="EMBL" id="CP028811">
    <property type="protein sequence ID" value="AWA29503.1"/>
    <property type="molecule type" value="Genomic_DNA"/>
</dbReference>
<evidence type="ECO:0000313" key="2">
    <source>
        <dbReference type="Proteomes" id="UP000244193"/>
    </source>
</evidence>
<keyword evidence="2" id="KW-1185">Reference proteome</keyword>
<name>A0A2S0RCN2_9FLAO</name>
<accession>A0A2S0RCN2</accession>
<reference evidence="1 2" key="1">
    <citation type="submission" date="2018-04" db="EMBL/GenBank/DDBJ databases">
        <title>Genome sequencing of Flavobacterium sp. HYN0048.</title>
        <authorList>
            <person name="Yi H."/>
            <person name="Baek C."/>
        </authorList>
    </citation>
    <scope>NUCLEOTIDE SEQUENCE [LARGE SCALE GENOMIC DNA]</scope>
    <source>
        <strain evidence="1 2">HYN0048</strain>
    </source>
</reference>
<dbReference type="KEGG" id="fmg:HYN48_05040"/>
<dbReference type="SUPFAM" id="SSF50475">
    <property type="entry name" value="FMN-binding split barrel"/>
    <property type="match status" value="1"/>
</dbReference>
<dbReference type="Proteomes" id="UP000244193">
    <property type="component" value="Chromosome"/>
</dbReference>
<sequence length="296" mass="33684">MFRLIRFFAKKQPEYVQVALDTVPGNEAIVTIDATDYEVIFFNVLYEPQLIGIVFPEFEVTPESMAGVSCLNIKNGTIRFDLTYNANIRTSSGNIFLCTVNDAAIRTGLFGKRYLQRFYERALVKKKYVIGTLDISVYRKLIAFFYYPKPVFLVCTATTENTNAFPVDTCRKVWDHYIFGARRSNNIIGGCAVGDVIIIGDADFSKRDMIYQLGKFRVAQDEIKFRTDTGTGIPVPETVSGYEAARIVQIMEYATQNVYIAEVVSERTVVNDAPALAHIHKFWLTSEKMRRRYSVV</sequence>
<proteinExistence type="predicted"/>
<gene>
    <name evidence="1" type="ORF">HYN48_05040</name>
</gene>
<organism evidence="1 2">
    <name type="scientific">Flavobacterium magnum</name>
    <dbReference type="NCBI Taxonomy" id="2162713"/>
    <lineage>
        <taxon>Bacteria</taxon>
        <taxon>Pseudomonadati</taxon>
        <taxon>Bacteroidota</taxon>
        <taxon>Flavobacteriia</taxon>
        <taxon>Flavobacteriales</taxon>
        <taxon>Flavobacteriaceae</taxon>
        <taxon>Flavobacterium</taxon>
    </lineage>
</organism>
<dbReference type="AlphaFoldDB" id="A0A2S0RCN2"/>
<dbReference type="RefSeq" id="WP_108370087.1">
    <property type="nucleotide sequence ID" value="NZ_CP028811.1"/>
</dbReference>
<evidence type="ECO:0000313" key="1">
    <source>
        <dbReference type="EMBL" id="AWA29503.1"/>
    </source>
</evidence>
<protein>
    <submittedName>
        <fullName evidence="1">Uncharacterized protein</fullName>
    </submittedName>
</protein>